<keyword evidence="2" id="KW-0812">Transmembrane</keyword>
<dbReference type="PANTHER" id="PTHR34502:SF4">
    <property type="entry name" value="DUF6594 DOMAIN-CONTAINING PROTEIN"/>
    <property type="match status" value="1"/>
</dbReference>
<dbReference type="Pfam" id="PF20237">
    <property type="entry name" value="DUF6594"/>
    <property type="match status" value="1"/>
</dbReference>
<keyword evidence="2" id="KW-1133">Transmembrane helix</keyword>
<dbReference type="PANTHER" id="PTHR34502">
    <property type="entry name" value="DUF6594 DOMAIN-CONTAINING PROTEIN-RELATED"/>
    <property type="match status" value="1"/>
</dbReference>
<reference evidence="4" key="1">
    <citation type="submission" date="2021-05" db="EMBL/GenBank/DDBJ databases">
        <authorList>
            <person name="Khan N."/>
        </authorList>
    </citation>
    <scope>NUCLEOTIDE SEQUENCE</scope>
</reference>
<evidence type="ECO:0000313" key="5">
    <source>
        <dbReference type="Proteomes" id="UP000693738"/>
    </source>
</evidence>
<dbReference type="Proteomes" id="UP000693738">
    <property type="component" value="Unassembled WGS sequence"/>
</dbReference>
<evidence type="ECO:0000256" key="1">
    <source>
        <dbReference type="SAM" id="Coils"/>
    </source>
</evidence>
<evidence type="ECO:0000256" key="2">
    <source>
        <dbReference type="SAM" id="Phobius"/>
    </source>
</evidence>
<evidence type="ECO:0000313" key="4">
    <source>
        <dbReference type="EMBL" id="CAG7561059.1"/>
    </source>
</evidence>
<accession>A0A8J2J8S4</accession>
<organism evidence="4 5">
    <name type="scientific">Fusarium equiseti</name>
    <name type="common">Fusarium scirpi</name>
    <dbReference type="NCBI Taxonomy" id="61235"/>
    <lineage>
        <taxon>Eukaryota</taxon>
        <taxon>Fungi</taxon>
        <taxon>Dikarya</taxon>
        <taxon>Ascomycota</taxon>
        <taxon>Pezizomycotina</taxon>
        <taxon>Sordariomycetes</taxon>
        <taxon>Hypocreomycetidae</taxon>
        <taxon>Hypocreales</taxon>
        <taxon>Nectriaceae</taxon>
        <taxon>Fusarium</taxon>
        <taxon>Fusarium incarnatum-equiseti species complex</taxon>
    </lineage>
</organism>
<feature type="domain" description="DUF6594" evidence="3">
    <location>
        <begin position="13"/>
        <end position="269"/>
    </location>
</feature>
<protein>
    <recommendedName>
        <fullName evidence="3">DUF6594 domain-containing protein</fullName>
    </recommendedName>
</protein>
<dbReference type="InterPro" id="IPR046529">
    <property type="entry name" value="DUF6594"/>
</dbReference>
<keyword evidence="2" id="KW-0472">Membrane</keyword>
<feature type="transmembrane region" description="Helical" evidence="2">
    <location>
        <begin position="208"/>
        <end position="230"/>
    </location>
</feature>
<sequence>MSLTQRKHYIDGYPSLSYFIASDKDGTSAIFKRFNRLAARDLLILQSELAELEAKLDSFDEEDRTSRESLQALRNWKDYKARNEEDSERRKVLQQIHNTLKEYTLVFESTLATIPPPGRKILKAFRMNFFHGRPEEAGAFPTLGGHGAHLYDDADDLLVLHTRELPDRLTMFVQDYFGFLFEDREQDECGGTTGTSVGYASGQKISAFISYSSTILAALLLTGAIVILYNTNSDNLKLGLIALFTILFSASVGLLTNAKRAEVFGATAA</sequence>
<gene>
    <name evidence="4" type="ORF">FEQUK3_LOCUS6765</name>
</gene>
<dbReference type="AlphaFoldDB" id="A0A8J2J8S4"/>
<feature type="transmembrane region" description="Helical" evidence="2">
    <location>
        <begin position="236"/>
        <end position="255"/>
    </location>
</feature>
<proteinExistence type="predicted"/>
<evidence type="ECO:0000259" key="3">
    <source>
        <dbReference type="Pfam" id="PF20237"/>
    </source>
</evidence>
<feature type="coiled-coil region" evidence="1">
    <location>
        <begin position="35"/>
        <end position="62"/>
    </location>
</feature>
<name>A0A8J2J8S4_FUSEQ</name>
<dbReference type="EMBL" id="CAJSTJ010000140">
    <property type="protein sequence ID" value="CAG7561059.1"/>
    <property type="molecule type" value="Genomic_DNA"/>
</dbReference>
<keyword evidence="1" id="KW-0175">Coiled coil</keyword>
<comment type="caution">
    <text evidence="4">The sequence shown here is derived from an EMBL/GenBank/DDBJ whole genome shotgun (WGS) entry which is preliminary data.</text>
</comment>